<reference evidence="3" key="1">
    <citation type="journal article" date="2019" name="Int. J. Syst. Evol. Microbiol.">
        <title>The Global Catalogue of Microorganisms (GCM) 10K type strain sequencing project: providing services to taxonomists for standard genome sequencing and annotation.</title>
        <authorList>
            <consortium name="The Broad Institute Genomics Platform"/>
            <consortium name="The Broad Institute Genome Sequencing Center for Infectious Disease"/>
            <person name="Wu L."/>
            <person name="Ma J."/>
        </authorList>
    </citation>
    <scope>NUCLEOTIDE SEQUENCE [LARGE SCALE GENOMIC DNA]</scope>
    <source>
        <strain evidence="3">CCUG 57508</strain>
    </source>
</reference>
<keyword evidence="3" id="KW-1185">Reference proteome</keyword>
<proteinExistence type="predicted"/>
<gene>
    <name evidence="2" type="ORF">ACFQ2V_06475</name>
</gene>
<protein>
    <recommendedName>
        <fullName evidence="4">Lipoprotein</fullName>
    </recommendedName>
</protein>
<evidence type="ECO:0008006" key="4">
    <source>
        <dbReference type="Google" id="ProtNLM"/>
    </source>
</evidence>
<sequence length="74" mass="7473">MRSATWRAKGMTSPVRSRSGGTSTTVSTRVLALVVGACLGWACGILGERIEKVVDGHPAAGPAEPADPITPAAA</sequence>
<feature type="compositionally biased region" description="Low complexity" evidence="1">
    <location>
        <begin position="12"/>
        <end position="24"/>
    </location>
</feature>
<evidence type="ECO:0000256" key="1">
    <source>
        <dbReference type="SAM" id="MobiDB-lite"/>
    </source>
</evidence>
<dbReference type="RefSeq" id="WP_386051823.1">
    <property type="nucleotide sequence ID" value="NZ_JBHTKH010000003.1"/>
</dbReference>
<feature type="region of interest" description="Disordered" evidence="1">
    <location>
        <begin position="1"/>
        <end position="24"/>
    </location>
</feature>
<accession>A0ABW3MWX2</accession>
<name>A0ABW3MWX2_9MICO</name>
<evidence type="ECO:0000313" key="2">
    <source>
        <dbReference type="EMBL" id="MFD1053945.1"/>
    </source>
</evidence>
<organism evidence="2 3">
    <name type="scientific">Terrabacter terrigena</name>
    <dbReference type="NCBI Taxonomy" id="574718"/>
    <lineage>
        <taxon>Bacteria</taxon>
        <taxon>Bacillati</taxon>
        <taxon>Actinomycetota</taxon>
        <taxon>Actinomycetes</taxon>
        <taxon>Micrococcales</taxon>
        <taxon>Intrasporangiaceae</taxon>
        <taxon>Terrabacter</taxon>
    </lineage>
</organism>
<evidence type="ECO:0000313" key="3">
    <source>
        <dbReference type="Proteomes" id="UP001597046"/>
    </source>
</evidence>
<dbReference type="Proteomes" id="UP001597046">
    <property type="component" value="Unassembled WGS sequence"/>
</dbReference>
<comment type="caution">
    <text evidence="2">The sequence shown here is derived from an EMBL/GenBank/DDBJ whole genome shotgun (WGS) entry which is preliminary data.</text>
</comment>
<dbReference type="EMBL" id="JBHTKH010000003">
    <property type="protein sequence ID" value="MFD1053945.1"/>
    <property type="molecule type" value="Genomic_DNA"/>
</dbReference>